<gene>
    <name evidence="1" type="ORF">GEV33_007254</name>
</gene>
<dbReference type="AlphaFoldDB" id="A0A8J6HJM4"/>
<reference evidence="1" key="2">
    <citation type="submission" date="2021-08" db="EMBL/GenBank/DDBJ databases">
        <authorList>
            <person name="Eriksson T."/>
        </authorList>
    </citation>
    <scope>NUCLEOTIDE SEQUENCE</scope>
    <source>
        <strain evidence="1">Stoneville</strain>
        <tissue evidence="1">Whole head</tissue>
    </source>
</reference>
<name>A0A8J6HJM4_TENMO</name>
<dbReference type="Proteomes" id="UP000719412">
    <property type="component" value="Unassembled WGS sequence"/>
</dbReference>
<protein>
    <submittedName>
        <fullName evidence="1">Uncharacterized protein</fullName>
    </submittedName>
</protein>
<reference evidence="1" key="1">
    <citation type="journal article" date="2020" name="J Insects Food Feed">
        <title>The yellow mealworm (Tenebrio molitor) genome: a resource for the emerging insects as food and feed industry.</title>
        <authorList>
            <person name="Eriksson T."/>
            <person name="Andere A."/>
            <person name="Kelstrup H."/>
            <person name="Emery V."/>
            <person name="Picard C."/>
        </authorList>
    </citation>
    <scope>NUCLEOTIDE SEQUENCE</scope>
    <source>
        <strain evidence="1">Stoneville</strain>
        <tissue evidence="1">Whole head</tissue>
    </source>
</reference>
<evidence type="ECO:0000313" key="2">
    <source>
        <dbReference type="Proteomes" id="UP000719412"/>
    </source>
</evidence>
<dbReference type="EMBL" id="JABDTM020022980">
    <property type="protein sequence ID" value="KAH0815537.1"/>
    <property type="molecule type" value="Genomic_DNA"/>
</dbReference>
<organism evidence="1 2">
    <name type="scientific">Tenebrio molitor</name>
    <name type="common">Yellow mealworm beetle</name>
    <dbReference type="NCBI Taxonomy" id="7067"/>
    <lineage>
        <taxon>Eukaryota</taxon>
        <taxon>Metazoa</taxon>
        <taxon>Ecdysozoa</taxon>
        <taxon>Arthropoda</taxon>
        <taxon>Hexapoda</taxon>
        <taxon>Insecta</taxon>
        <taxon>Pterygota</taxon>
        <taxon>Neoptera</taxon>
        <taxon>Endopterygota</taxon>
        <taxon>Coleoptera</taxon>
        <taxon>Polyphaga</taxon>
        <taxon>Cucujiformia</taxon>
        <taxon>Tenebrionidae</taxon>
        <taxon>Tenebrio</taxon>
    </lineage>
</organism>
<sequence length="156" mass="17757">MEFGRCSRCGPSVSSSSAITRFPIENSERMHHVLEKGNSMATPDLARSGSRAEMLGDFAVLLSYSTSDTRALRKCYLFWFDSAFSQVMQERVGCGFFSLTQQRPNCSIRSSDFLRAEKSEGKFDQSPMKNPYRDQIVPDLMMEGKKQFISWFLFGD</sequence>
<evidence type="ECO:0000313" key="1">
    <source>
        <dbReference type="EMBL" id="KAH0815537.1"/>
    </source>
</evidence>
<comment type="caution">
    <text evidence="1">The sequence shown here is derived from an EMBL/GenBank/DDBJ whole genome shotgun (WGS) entry which is preliminary data.</text>
</comment>
<proteinExistence type="predicted"/>
<accession>A0A8J6HJM4</accession>
<keyword evidence="2" id="KW-1185">Reference proteome</keyword>